<reference evidence="3 4" key="1">
    <citation type="journal article" date="2011" name="Science">
        <title>The Selaginella genome identifies genetic changes associated with the evolution of vascular plants.</title>
        <authorList>
            <person name="Banks J.A."/>
            <person name="Nishiyama T."/>
            <person name="Hasebe M."/>
            <person name="Bowman J.L."/>
            <person name="Gribskov M."/>
            <person name="dePamphilis C."/>
            <person name="Albert V.A."/>
            <person name="Aono N."/>
            <person name="Aoyama T."/>
            <person name="Ambrose B.A."/>
            <person name="Ashton N.W."/>
            <person name="Axtell M.J."/>
            <person name="Barker E."/>
            <person name="Barker M.S."/>
            <person name="Bennetzen J.L."/>
            <person name="Bonawitz N.D."/>
            <person name="Chapple C."/>
            <person name="Cheng C."/>
            <person name="Correa L.G."/>
            <person name="Dacre M."/>
            <person name="DeBarry J."/>
            <person name="Dreyer I."/>
            <person name="Elias M."/>
            <person name="Engstrom E.M."/>
            <person name="Estelle M."/>
            <person name="Feng L."/>
            <person name="Finet C."/>
            <person name="Floyd S.K."/>
            <person name="Frommer W.B."/>
            <person name="Fujita T."/>
            <person name="Gramzow L."/>
            <person name="Gutensohn M."/>
            <person name="Harholt J."/>
            <person name="Hattori M."/>
            <person name="Heyl A."/>
            <person name="Hirai T."/>
            <person name="Hiwatashi Y."/>
            <person name="Ishikawa M."/>
            <person name="Iwata M."/>
            <person name="Karol K.G."/>
            <person name="Koehler B."/>
            <person name="Kolukisaoglu U."/>
            <person name="Kubo M."/>
            <person name="Kurata T."/>
            <person name="Lalonde S."/>
            <person name="Li K."/>
            <person name="Li Y."/>
            <person name="Litt A."/>
            <person name="Lyons E."/>
            <person name="Manning G."/>
            <person name="Maruyama T."/>
            <person name="Michael T.P."/>
            <person name="Mikami K."/>
            <person name="Miyazaki S."/>
            <person name="Morinaga S."/>
            <person name="Murata T."/>
            <person name="Mueller-Roeber B."/>
            <person name="Nelson D.R."/>
            <person name="Obara M."/>
            <person name="Oguri Y."/>
            <person name="Olmstead R.G."/>
            <person name="Onodera N."/>
            <person name="Petersen B.L."/>
            <person name="Pils B."/>
            <person name="Prigge M."/>
            <person name="Rensing S.A."/>
            <person name="Riano-Pachon D.M."/>
            <person name="Roberts A.W."/>
            <person name="Sato Y."/>
            <person name="Scheller H.V."/>
            <person name="Schulz B."/>
            <person name="Schulz C."/>
            <person name="Shakirov E.V."/>
            <person name="Shibagaki N."/>
            <person name="Shinohara N."/>
            <person name="Shippen D.E."/>
            <person name="Soerensen I."/>
            <person name="Sotooka R."/>
            <person name="Sugimoto N."/>
            <person name="Sugita M."/>
            <person name="Sumikawa N."/>
            <person name="Tanurdzic M."/>
            <person name="Theissen G."/>
            <person name="Ulvskov P."/>
            <person name="Wakazuki S."/>
            <person name="Weng J.K."/>
            <person name="Willats W.W."/>
            <person name="Wipf D."/>
            <person name="Wolf P.G."/>
            <person name="Yang L."/>
            <person name="Zimmer A.D."/>
            <person name="Zhu Q."/>
            <person name="Mitros T."/>
            <person name="Hellsten U."/>
            <person name="Loque D."/>
            <person name="Otillar R."/>
            <person name="Salamov A."/>
            <person name="Schmutz J."/>
            <person name="Shapiro H."/>
            <person name="Lindquist E."/>
            <person name="Lucas S."/>
            <person name="Rokhsar D."/>
            <person name="Grigoriev I.V."/>
        </authorList>
    </citation>
    <scope>NUCLEOTIDE SEQUENCE [LARGE SCALE GENOMIC DNA]</scope>
</reference>
<evidence type="ECO:0000313" key="4">
    <source>
        <dbReference type="Proteomes" id="UP000001514"/>
    </source>
</evidence>
<proteinExistence type="predicted"/>
<evidence type="ECO:0000313" key="3">
    <source>
        <dbReference type="EMBL" id="EFJ29448.1"/>
    </source>
</evidence>
<keyword evidence="4" id="KW-1185">Reference proteome</keyword>
<dbReference type="Gramene" id="EFJ29448">
    <property type="protein sequence ID" value="EFJ29448"/>
    <property type="gene ID" value="SELMODRAFT_410351"/>
</dbReference>
<evidence type="ECO:0000256" key="1">
    <source>
        <dbReference type="SAM" id="MobiDB-lite"/>
    </source>
</evidence>
<dbReference type="Proteomes" id="UP000001514">
    <property type="component" value="Unassembled WGS sequence"/>
</dbReference>
<feature type="region of interest" description="Disordered" evidence="1">
    <location>
        <begin position="202"/>
        <end position="245"/>
    </location>
</feature>
<dbReference type="InParanoid" id="D8REH5"/>
<keyword evidence="2" id="KW-0812">Transmembrane</keyword>
<keyword evidence="2" id="KW-0472">Membrane</keyword>
<dbReference type="EMBL" id="GL377577">
    <property type="protein sequence ID" value="EFJ29448.1"/>
    <property type="molecule type" value="Genomic_DNA"/>
</dbReference>
<accession>D8REH5</accession>
<keyword evidence="2" id="KW-1133">Transmembrane helix</keyword>
<evidence type="ECO:0000256" key="2">
    <source>
        <dbReference type="SAM" id="Phobius"/>
    </source>
</evidence>
<dbReference type="KEGG" id="smo:SELMODRAFT_410351"/>
<feature type="transmembrane region" description="Helical" evidence="2">
    <location>
        <begin position="31"/>
        <end position="62"/>
    </location>
</feature>
<gene>
    <name evidence="3" type="ORF">SELMODRAFT_410351</name>
</gene>
<sequence>MKKKPFLLQPLLQQLFLQCFQLTKVSNLARIFILASSQAIMKILAVGLISPARIFILAVGLLGHNPDSVRWSSQPAKILILATGLTKIKLVVVVGSSFSLAIGLINMWSKALGLNFLLQAAGLRSIRSWNSQVLAPRLITSREVKIKGQLLVKIDMEVELVEVVDVQAGLQVVVVVVVIQMWKMWQLDQKQKGNVPRIGHKRRFGPWWKSTPPTPDSTTTAMGMGTDSDSDADGNRTLDSIGKKKNAATSMVQAMTKNLKL</sequence>
<name>D8REH5_SELML</name>
<protein>
    <submittedName>
        <fullName evidence="3">Uncharacterized protein</fullName>
    </submittedName>
</protein>
<dbReference type="HOGENOM" id="CLU_1067123_0_0_1"/>
<organism evidence="4">
    <name type="scientific">Selaginella moellendorffii</name>
    <name type="common">Spikemoss</name>
    <dbReference type="NCBI Taxonomy" id="88036"/>
    <lineage>
        <taxon>Eukaryota</taxon>
        <taxon>Viridiplantae</taxon>
        <taxon>Streptophyta</taxon>
        <taxon>Embryophyta</taxon>
        <taxon>Tracheophyta</taxon>
        <taxon>Lycopodiopsida</taxon>
        <taxon>Selaginellales</taxon>
        <taxon>Selaginellaceae</taxon>
        <taxon>Selaginella</taxon>
    </lineage>
</organism>
<dbReference type="AlphaFoldDB" id="D8REH5"/>